<evidence type="ECO:0000256" key="2">
    <source>
        <dbReference type="ARBA" id="ARBA00006706"/>
    </source>
</evidence>
<dbReference type="PROSITE" id="PS00444">
    <property type="entry name" value="POLYPRENYL_SYNTHASE_2"/>
    <property type="match status" value="1"/>
</dbReference>
<evidence type="ECO:0000313" key="8">
    <source>
        <dbReference type="Proteomes" id="UP000657385"/>
    </source>
</evidence>
<evidence type="ECO:0000256" key="1">
    <source>
        <dbReference type="ARBA" id="ARBA00001946"/>
    </source>
</evidence>
<evidence type="ECO:0000313" key="7">
    <source>
        <dbReference type="EMBL" id="MBF9071010.1"/>
    </source>
</evidence>
<accession>A0A931BCP1</accession>
<dbReference type="PANTHER" id="PTHR12001:SF85">
    <property type="entry name" value="SHORT CHAIN ISOPRENYL DIPHOSPHATE SYNTHASE"/>
    <property type="match status" value="1"/>
</dbReference>
<evidence type="ECO:0000256" key="3">
    <source>
        <dbReference type="ARBA" id="ARBA00022679"/>
    </source>
</evidence>
<organism evidence="7 8">
    <name type="scientific">Streptacidiphilus fuscans</name>
    <dbReference type="NCBI Taxonomy" id="2789292"/>
    <lineage>
        <taxon>Bacteria</taxon>
        <taxon>Bacillati</taxon>
        <taxon>Actinomycetota</taxon>
        <taxon>Actinomycetes</taxon>
        <taxon>Kitasatosporales</taxon>
        <taxon>Streptomycetaceae</taxon>
        <taxon>Streptacidiphilus</taxon>
    </lineage>
</organism>
<dbReference type="GO" id="GO:0046872">
    <property type="term" value="F:metal ion binding"/>
    <property type="evidence" value="ECO:0007669"/>
    <property type="project" value="UniProtKB-KW"/>
</dbReference>
<comment type="caution">
    <text evidence="7">The sequence shown here is derived from an EMBL/GenBank/DDBJ whole genome shotgun (WGS) entry which is preliminary data.</text>
</comment>
<keyword evidence="8" id="KW-1185">Reference proteome</keyword>
<dbReference type="InterPro" id="IPR033749">
    <property type="entry name" value="Polyprenyl_synt_CS"/>
</dbReference>
<dbReference type="SFLD" id="SFLDS00005">
    <property type="entry name" value="Isoprenoid_Synthase_Type_I"/>
    <property type="match status" value="1"/>
</dbReference>
<dbReference type="PANTHER" id="PTHR12001">
    <property type="entry name" value="GERANYLGERANYL PYROPHOSPHATE SYNTHASE"/>
    <property type="match status" value="1"/>
</dbReference>
<dbReference type="Gene3D" id="1.10.600.10">
    <property type="entry name" value="Farnesyl Diphosphate Synthase"/>
    <property type="match status" value="1"/>
</dbReference>
<proteinExistence type="inferred from homology"/>
<dbReference type="AlphaFoldDB" id="A0A931BCP1"/>
<dbReference type="Pfam" id="PF00348">
    <property type="entry name" value="polyprenyl_synt"/>
    <property type="match status" value="1"/>
</dbReference>
<dbReference type="GO" id="GO:0004659">
    <property type="term" value="F:prenyltransferase activity"/>
    <property type="evidence" value="ECO:0007669"/>
    <property type="project" value="InterPro"/>
</dbReference>
<keyword evidence="4" id="KW-0479">Metal-binding</keyword>
<evidence type="ECO:0000256" key="6">
    <source>
        <dbReference type="RuleBase" id="RU004466"/>
    </source>
</evidence>
<dbReference type="GO" id="GO:0008299">
    <property type="term" value="P:isoprenoid biosynthetic process"/>
    <property type="evidence" value="ECO:0007669"/>
    <property type="project" value="InterPro"/>
</dbReference>
<evidence type="ECO:0000256" key="4">
    <source>
        <dbReference type="ARBA" id="ARBA00022723"/>
    </source>
</evidence>
<dbReference type="EMBL" id="JADPRT010000010">
    <property type="protein sequence ID" value="MBF9071010.1"/>
    <property type="molecule type" value="Genomic_DNA"/>
</dbReference>
<protein>
    <submittedName>
        <fullName evidence="7">Polyprenyl synthetase family protein</fullName>
    </submittedName>
</protein>
<gene>
    <name evidence="7" type="ORF">I2501_23620</name>
</gene>
<dbReference type="InterPro" id="IPR000092">
    <property type="entry name" value="Polyprenyl_synt"/>
</dbReference>
<reference evidence="7" key="1">
    <citation type="submission" date="2020-11" db="EMBL/GenBank/DDBJ databases">
        <title>Isolation and identification of active actinomycetes.</title>
        <authorList>
            <person name="Yu B."/>
        </authorList>
    </citation>
    <scope>NUCLEOTIDE SEQUENCE</scope>
    <source>
        <strain evidence="7">NEAU-YB345</strain>
    </source>
</reference>
<dbReference type="CDD" id="cd00685">
    <property type="entry name" value="Trans_IPPS_HT"/>
    <property type="match status" value="1"/>
</dbReference>
<name>A0A931BCP1_9ACTN</name>
<comment type="similarity">
    <text evidence="2 6">Belongs to the FPP/GGPP synthase family.</text>
</comment>
<dbReference type="SUPFAM" id="SSF48576">
    <property type="entry name" value="Terpenoid synthases"/>
    <property type="match status" value="1"/>
</dbReference>
<dbReference type="Proteomes" id="UP000657385">
    <property type="component" value="Unassembled WGS sequence"/>
</dbReference>
<keyword evidence="3 6" id="KW-0808">Transferase</keyword>
<dbReference type="InterPro" id="IPR008949">
    <property type="entry name" value="Isoprenoid_synthase_dom_sf"/>
</dbReference>
<dbReference type="PROSITE" id="PS00723">
    <property type="entry name" value="POLYPRENYL_SYNTHASE_1"/>
    <property type="match status" value="1"/>
</dbReference>
<sequence length="456" mass="48531">METARSGRVLGVPRAIPVGYPPFGQAVGQLSICWDTCVDTQVSAEEAHGRAADARPARCSYPARTSGATGALRFWSPYRSESPVSITSSVPSPTSVGNPVDEEWLRERVDQALCDFVGDQERTLLAISPQLSPVCTTVRDFVTGGGKRLRAAFCYWGWRGAGGSPDEPGAVAAAAALELLQASALVHDDLMDRSDTRRGLPSVHRRFEALHDAEGWRGDAGQYGGATAILVGDLLLVWCDALFGDSGLPRDAVRRAKPLFDLMRTEVMAGQYLDMLEPAAAWTEPTPPVERARTVIHYKSAKYTVQRPLQIGGLLADAPAELVAAYESFGLPLGEAFQLRDDLLGVYGDPAVTGKPAGDDLREGKRTLLIAEASAALGAADARFLDDHLGAPGLDATGVERLRDLVTRSGAPARVEARIAALRADALTALAAAPIADPTARAVLHRLTDAATARRH</sequence>
<keyword evidence="5" id="KW-0460">Magnesium</keyword>
<evidence type="ECO:0000256" key="5">
    <source>
        <dbReference type="ARBA" id="ARBA00022842"/>
    </source>
</evidence>
<comment type="cofactor">
    <cofactor evidence="1">
        <name>Mg(2+)</name>
        <dbReference type="ChEBI" id="CHEBI:18420"/>
    </cofactor>
</comment>